<dbReference type="InterPro" id="IPR052158">
    <property type="entry name" value="INH-QAR"/>
</dbReference>
<dbReference type="PANTHER" id="PTHR43130:SF3">
    <property type="entry name" value="HTH-TYPE TRANSCRIPTIONAL REGULATOR RV1931C"/>
    <property type="match status" value="1"/>
</dbReference>
<dbReference type="SUPFAM" id="SSF52317">
    <property type="entry name" value="Class I glutamine amidotransferase-like"/>
    <property type="match status" value="1"/>
</dbReference>
<dbReference type="Proteomes" id="UP000586305">
    <property type="component" value="Unassembled WGS sequence"/>
</dbReference>
<evidence type="ECO:0000256" key="3">
    <source>
        <dbReference type="ARBA" id="ARBA00023163"/>
    </source>
</evidence>
<evidence type="ECO:0000313" key="5">
    <source>
        <dbReference type="EMBL" id="NOU52869.1"/>
    </source>
</evidence>
<proteinExistence type="predicted"/>
<keyword evidence="1" id="KW-0805">Transcription regulation</keyword>
<dbReference type="AlphaFoldDB" id="A0A849VGK8"/>
<dbReference type="CDD" id="cd03137">
    <property type="entry name" value="GATase1_AraC_1"/>
    <property type="match status" value="1"/>
</dbReference>
<evidence type="ECO:0000259" key="4">
    <source>
        <dbReference type="PROSITE" id="PS01124"/>
    </source>
</evidence>
<evidence type="ECO:0000256" key="1">
    <source>
        <dbReference type="ARBA" id="ARBA00023015"/>
    </source>
</evidence>
<organism evidence="5 6">
    <name type="scientific">Pseudoalteromonas caenipelagi</name>
    <dbReference type="NCBI Taxonomy" id="2726988"/>
    <lineage>
        <taxon>Bacteria</taxon>
        <taxon>Pseudomonadati</taxon>
        <taxon>Pseudomonadota</taxon>
        <taxon>Gammaproteobacteria</taxon>
        <taxon>Alteromonadales</taxon>
        <taxon>Pseudoalteromonadaceae</taxon>
        <taxon>Pseudoalteromonas</taxon>
    </lineage>
</organism>
<protein>
    <submittedName>
        <fullName evidence="5">Helix-turn-helix domain-containing protein</fullName>
    </submittedName>
</protein>
<name>A0A849VGK8_9GAMM</name>
<dbReference type="InterPro" id="IPR029062">
    <property type="entry name" value="Class_I_gatase-like"/>
</dbReference>
<comment type="caution">
    <text evidence="5">The sequence shown here is derived from an EMBL/GenBank/DDBJ whole genome shotgun (WGS) entry which is preliminary data.</text>
</comment>
<dbReference type="PROSITE" id="PS00041">
    <property type="entry name" value="HTH_ARAC_FAMILY_1"/>
    <property type="match status" value="1"/>
</dbReference>
<dbReference type="InterPro" id="IPR009057">
    <property type="entry name" value="Homeodomain-like_sf"/>
</dbReference>
<dbReference type="Pfam" id="PF12833">
    <property type="entry name" value="HTH_18"/>
    <property type="match status" value="1"/>
</dbReference>
<dbReference type="Gene3D" id="1.10.10.60">
    <property type="entry name" value="Homeodomain-like"/>
    <property type="match status" value="2"/>
</dbReference>
<dbReference type="EMBL" id="JABBPG010000012">
    <property type="protein sequence ID" value="NOU52869.1"/>
    <property type="molecule type" value="Genomic_DNA"/>
</dbReference>
<feature type="domain" description="HTH araC/xylS-type" evidence="4">
    <location>
        <begin position="215"/>
        <end position="313"/>
    </location>
</feature>
<dbReference type="InterPro" id="IPR018060">
    <property type="entry name" value="HTH_AraC"/>
</dbReference>
<dbReference type="PANTHER" id="PTHR43130">
    <property type="entry name" value="ARAC-FAMILY TRANSCRIPTIONAL REGULATOR"/>
    <property type="match status" value="1"/>
</dbReference>
<dbReference type="GO" id="GO:0003700">
    <property type="term" value="F:DNA-binding transcription factor activity"/>
    <property type="evidence" value="ECO:0007669"/>
    <property type="project" value="InterPro"/>
</dbReference>
<dbReference type="SUPFAM" id="SSF46689">
    <property type="entry name" value="Homeodomain-like"/>
    <property type="match status" value="2"/>
</dbReference>
<keyword evidence="6" id="KW-1185">Reference proteome</keyword>
<dbReference type="InterPro" id="IPR018062">
    <property type="entry name" value="HTH_AraC-typ_CS"/>
</dbReference>
<evidence type="ECO:0000256" key="2">
    <source>
        <dbReference type="ARBA" id="ARBA00023125"/>
    </source>
</evidence>
<evidence type="ECO:0000313" key="6">
    <source>
        <dbReference type="Proteomes" id="UP000586305"/>
    </source>
</evidence>
<dbReference type="GO" id="GO:0043565">
    <property type="term" value="F:sequence-specific DNA binding"/>
    <property type="evidence" value="ECO:0007669"/>
    <property type="project" value="InterPro"/>
</dbReference>
<gene>
    <name evidence="5" type="ORF">HG263_20400</name>
</gene>
<dbReference type="PROSITE" id="PS01124">
    <property type="entry name" value="HTH_ARAC_FAMILY_2"/>
    <property type="match status" value="1"/>
</dbReference>
<reference evidence="5 6" key="1">
    <citation type="submission" date="2020-04" db="EMBL/GenBank/DDBJ databases">
        <title>Pseudoalteromonas caenipelagi sp. nov., isolated from a tidal flat.</title>
        <authorList>
            <person name="Park S."/>
            <person name="Yoon J.-H."/>
        </authorList>
    </citation>
    <scope>NUCLEOTIDE SEQUENCE [LARGE SCALE GENOMIC DNA]</scope>
    <source>
        <strain evidence="5 6">JBTF-M23</strain>
    </source>
</reference>
<dbReference type="SMART" id="SM00342">
    <property type="entry name" value="HTH_ARAC"/>
    <property type="match status" value="1"/>
</dbReference>
<accession>A0A849VGK8</accession>
<dbReference type="Pfam" id="PF01965">
    <property type="entry name" value="DJ-1_PfpI"/>
    <property type="match status" value="1"/>
</dbReference>
<dbReference type="Gene3D" id="3.40.50.880">
    <property type="match status" value="1"/>
</dbReference>
<keyword evidence="2" id="KW-0238">DNA-binding</keyword>
<keyword evidence="3" id="KW-0804">Transcription</keyword>
<sequence length="317" mass="35636">MKKPIYFLAYEGMELLDLAGPQSAFQEASQAVPDSYSLTVISFDKEPVRCEAGLQIMPELALGEVMTCHTLVIPGGKGARSELFTAQQLQMLARLMSRCERVVSICTGVYFTARAGLAEGTKVTTHWAFIDDLKAQFPHLNVDSEKLYVQDGRYWSSAGVTSGIDLTLRLIELDLGKAVSHQVAKHLVVYLKRSGNQKQFSDLLNMQKPRTPRMEMVNEWIKAHVHEEMSVQDLAQVVHLSERQCHRLFLSETGNTPAQYIEKYRMQLASELLATSDKNIKSIALSLGYHTSHGFNRAFQRNFSVSPTAYRSAFLTR</sequence>
<dbReference type="RefSeq" id="WP_171627916.1">
    <property type="nucleotide sequence ID" value="NZ_JABBPG010000012.1"/>
</dbReference>
<dbReference type="InterPro" id="IPR002818">
    <property type="entry name" value="DJ-1/PfpI"/>
</dbReference>